<evidence type="ECO:0000313" key="1">
    <source>
        <dbReference type="EMBL" id="MBE9220138.1"/>
    </source>
</evidence>
<evidence type="ECO:0000313" key="2">
    <source>
        <dbReference type="Proteomes" id="UP000597867"/>
    </source>
</evidence>
<dbReference type="EMBL" id="JADEWF010000057">
    <property type="protein sequence ID" value="MBE9220138.1"/>
    <property type="molecule type" value="Genomic_DNA"/>
</dbReference>
<gene>
    <name evidence="1" type="ORF">IQ222_15370</name>
</gene>
<proteinExistence type="predicted"/>
<name>A0ACC5Q6C3_DOLFA</name>
<accession>A0ACC5Q6C3</accession>
<comment type="caution">
    <text evidence="1">The sequence shown here is derived from an EMBL/GenBank/DDBJ whole genome shotgun (WGS) entry which is preliminary data.</text>
</comment>
<keyword evidence="2" id="KW-1185">Reference proteome</keyword>
<dbReference type="Proteomes" id="UP000597867">
    <property type="component" value="Unassembled WGS sequence"/>
</dbReference>
<protein>
    <submittedName>
        <fullName evidence="1">Uncharacterized protein</fullName>
    </submittedName>
</protein>
<sequence length="104" mass="11628">MSQAAVKLQDALKLEQRNSHCHGLIAMVYLKQNQLKMAKIHCDNALKFNPKDNIAWEWKPKVDQALGKTNSDSPVNYSSKNEEKQPDKSGNGGLFGGLFGEKKK</sequence>
<reference evidence="1" key="1">
    <citation type="submission" date="2020-10" db="EMBL/GenBank/DDBJ databases">
        <authorList>
            <person name="Castelo-Branco R."/>
            <person name="Eusebio N."/>
            <person name="Adriana R."/>
            <person name="Vieira A."/>
            <person name="Brugerolle De Fraissinette N."/>
            <person name="Rezende De Castro R."/>
            <person name="Schneider M.P."/>
            <person name="Vasconcelos V."/>
            <person name="Leao P.N."/>
        </authorList>
    </citation>
    <scope>NUCLEOTIDE SEQUENCE</scope>
    <source>
        <strain evidence="1">LEGE 04289</strain>
    </source>
</reference>
<organism evidence="1 2">
    <name type="scientific">Dolichospermum flos-aquae LEGE 04289</name>
    <dbReference type="NCBI Taxonomy" id="1828708"/>
    <lineage>
        <taxon>Bacteria</taxon>
        <taxon>Bacillati</taxon>
        <taxon>Cyanobacteriota</taxon>
        <taxon>Cyanophyceae</taxon>
        <taxon>Nostocales</taxon>
        <taxon>Aphanizomenonaceae</taxon>
        <taxon>Dolichospermum</taxon>
    </lineage>
</organism>